<name>A0A2V3U3C0_9HYPH</name>
<dbReference type="InterPro" id="IPR056091">
    <property type="entry name" value="DUF7674"/>
</dbReference>
<dbReference type="OrthoDB" id="8115730at2"/>
<organism evidence="2 3">
    <name type="scientific">Chelatococcus asaccharovorans</name>
    <dbReference type="NCBI Taxonomy" id="28210"/>
    <lineage>
        <taxon>Bacteria</taxon>
        <taxon>Pseudomonadati</taxon>
        <taxon>Pseudomonadota</taxon>
        <taxon>Alphaproteobacteria</taxon>
        <taxon>Hyphomicrobiales</taxon>
        <taxon>Chelatococcaceae</taxon>
        <taxon>Chelatococcus</taxon>
    </lineage>
</organism>
<gene>
    <name evidence="2" type="ORF">C7450_10718</name>
</gene>
<protein>
    <recommendedName>
        <fullName evidence="1">DUF7674 domain-containing protein</fullName>
    </recommendedName>
</protein>
<reference evidence="2 3" key="1">
    <citation type="submission" date="2018-05" db="EMBL/GenBank/DDBJ databases">
        <title>Genomic Encyclopedia of Type Strains, Phase IV (KMG-IV): sequencing the most valuable type-strain genomes for metagenomic binning, comparative biology and taxonomic classification.</title>
        <authorList>
            <person name="Goeker M."/>
        </authorList>
    </citation>
    <scope>NUCLEOTIDE SEQUENCE [LARGE SCALE GENOMIC DNA]</scope>
    <source>
        <strain evidence="2 3">DSM 6462</strain>
    </source>
</reference>
<feature type="domain" description="DUF7674" evidence="1">
    <location>
        <begin position="10"/>
        <end position="123"/>
    </location>
</feature>
<dbReference type="Proteomes" id="UP000248021">
    <property type="component" value="Unassembled WGS sequence"/>
</dbReference>
<evidence type="ECO:0000259" key="1">
    <source>
        <dbReference type="Pfam" id="PF24722"/>
    </source>
</evidence>
<dbReference type="EMBL" id="QJJK01000007">
    <property type="protein sequence ID" value="PXW56981.1"/>
    <property type="molecule type" value="Genomic_DNA"/>
</dbReference>
<dbReference type="AlphaFoldDB" id="A0A2V3U3C0"/>
<proteinExistence type="predicted"/>
<keyword evidence="3" id="KW-1185">Reference proteome</keyword>
<evidence type="ECO:0000313" key="2">
    <source>
        <dbReference type="EMBL" id="PXW56981.1"/>
    </source>
</evidence>
<dbReference type="Pfam" id="PF24722">
    <property type="entry name" value="DUF7674"/>
    <property type="match status" value="1"/>
</dbReference>
<sequence>MITRSDMILLLIAADPSLEPQWRLFQEEWADDPEPPLYIALGGLAHHVAGKLERGDTDLMPAIFAVVERWLADGDPYVQNAAAAGFLEGLQNHALNSAVELSSFHQWLGPMSLRAWNSLDAAWGQGLDNPS</sequence>
<accession>A0A2V3U3C0</accession>
<comment type="caution">
    <text evidence="2">The sequence shown here is derived from an EMBL/GenBank/DDBJ whole genome shotgun (WGS) entry which is preliminary data.</text>
</comment>
<dbReference type="RefSeq" id="WP_110375619.1">
    <property type="nucleotide sequence ID" value="NZ_JAHBRY010000001.1"/>
</dbReference>
<evidence type="ECO:0000313" key="3">
    <source>
        <dbReference type="Proteomes" id="UP000248021"/>
    </source>
</evidence>